<sequence length="240" mass="27414">MTEFDMLQELAEGVKSQNSAWRFIRKFAENWAAPLRDDDGWGEGDLDLAEKRLGVPLPGALREAYQLLGRRSDLTSNHDVLLSPAQLHLDDRGKALVFRHENQGSASWGVLITDLRHPDPAVFIRANLAEREAERWDPWLSRLSLAFIEIVLSESLHAPEELCDFLGELDDAAIDRLQRNYTRLPFPEYPICQESGGTRWFTGPDVLLRDDERAVLWVRARANEALDQARNMIPGEWLND</sequence>
<name>A0ABV9FYC5_9ACTN</name>
<evidence type="ECO:0000313" key="1">
    <source>
        <dbReference type="EMBL" id="MFC4606632.1"/>
    </source>
</evidence>
<organism evidence="1 2">
    <name type="scientific">Streptomyces maoxianensis</name>
    <dbReference type="NCBI Taxonomy" id="1459942"/>
    <lineage>
        <taxon>Bacteria</taxon>
        <taxon>Bacillati</taxon>
        <taxon>Actinomycetota</taxon>
        <taxon>Actinomycetes</taxon>
        <taxon>Kitasatosporales</taxon>
        <taxon>Streptomycetaceae</taxon>
        <taxon>Streptomyces</taxon>
    </lineage>
</organism>
<dbReference type="EMBL" id="JBHSFE010000003">
    <property type="protein sequence ID" value="MFC4606632.1"/>
    <property type="molecule type" value="Genomic_DNA"/>
</dbReference>
<gene>
    <name evidence="1" type="ORF">ACFO9E_02145</name>
</gene>
<dbReference type="RefSeq" id="WP_381191011.1">
    <property type="nucleotide sequence ID" value="NZ_JBHSFE010000003.1"/>
</dbReference>
<evidence type="ECO:0000313" key="2">
    <source>
        <dbReference type="Proteomes" id="UP001595993"/>
    </source>
</evidence>
<proteinExistence type="predicted"/>
<dbReference type="Proteomes" id="UP001595993">
    <property type="component" value="Unassembled WGS sequence"/>
</dbReference>
<protein>
    <submittedName>
        <fullName evidence="1">SMI1/KNR4 family protein</fullName>
    </submittedName>
</protein>
<reference evidence="2" key="1">
    <citation type="journal article" date="2019" name="Int. J. Syst. Evol. Microbiol.">
        <title>The Global Catalogue of Microorganisms (GCM) 10K type strain sequencing project: providing services to taxonomists for standard genome sequencing and annotation.</title>
        <authorList>
            <consortium name="The Broad Institute Genomics Platform"/>
            <consortium name="The Broad Institute Genome Sequencing Center for Infectious Disease"/>
            <person name="Wu L."/>
            <person name="Ma J."/>
        </authorList>
    </citation>
    <scope>NUCLEOTIDE SEQUENCE [LARGE SCALE GENOMIC DNA]</scope>
    <source>
        <strain evidence="2">CGMCC 4.7139</strain>
    </source>
</reference>
<keyword evidence="2" id="KW-1185">Reference proteome</keyword>
<comment type="caution">
    <text evidence="1">The sequence shown here is derived from an EMBL/GenBank/DDBJ whole genome shotgun (WGS) entry which is preliminary data.</text>
</comment>
<accession>A0ABV9FYC5</accession>